<feature type="compositionally biased region" description="Basic and acidic residues" evidence="2">
    <location>
        <begin position="271"/>
        <end position="284"/>
    </location>
</feature>
<evidence type="ECO:0000256" key="2">
    <source>
        <dbReference type="SAM" id="MobiDB-lite"/>
    </source>
</evidence>
<dbReference type="Gene3D" id="2.60.120.200">
    <property type="match status" value="2"/>
</dbReference>
<feature type="domain" description="Laminin G" evidence="3">
    <location>
        <begin position="295"/>
        <end position="388"/>
    </location>
</feature>
<name>A0ABN9KUH0_9NEOB</name>
<evidence type="ECO:0000313" key="4">
    <source>
        <dbReference type="EMBL" id="CAJ0924544.1"/>
    </source>
</evidence>
<dbReference type="InterPro" id="IPR013320">
    <property type="entry name" value="ConA-like_dom_sf"/>
</dbReference>
<organism evidence="4 5">
    <name type="scientific">Ranitomeya imitator</name>
    <name type="common">mimic poison frog</name>
    <dbReference type="NCBI Taxonomy" id="111125"/>
    <lineage>
        <taxon>Eukaryota</taxon>
        <taxon>Metazoa</taxon>
        <taxon>Chordata</taxon>
        <taxon>Craniata</taxon>
        <taxon>Vertebrata</taxon>
        <taxon>Euteleostomi</taxon>
        <taxon>Amphibia</taxon>
        <taxon>Batrachia</taxon>
        <taxon>Anura</taxon>
        <taxon>Neobatrachia</taxon>
        <taxon>Hyloidea</taxon>
        <taxon>Dendrobatidae</taxon>
        <taxon>Dendrobatinae</taxon>
        <taxon>Ranitomeya</taxon>
    </lineage>
</organism>
<dbReference type="PANTHER" id="PTHR15036">
    <property type="entry name" value="PIKACHURIN-LIKE PROTEIN"/>
    <property type="match status" value="1"/>
</dbReference>
<dbReference type="SUPFAM" id="SSF49899">
    <property type="entry name" value="Concanavalin A-like lectins/glucanases"/>
    <property type="match status" value="2"/>
</dbReference>
<comment type="caution">
    <text evidence="1">Lacks conserved residue(s) required for the propagation of feature annotation.</text>
</comment>
<dbReference type="PANTHER" id="PTHR15036:SF65">
    <property type="entry name" value="LAMININ SUBUNIT ALPHA-2"/>
    <property type="match status" value="1"/>
</dbReference>
<dbReference type="Proteomes" id="UP001176940">
    <property type="component" value="Unassembled WGS sequence"/>
</dbReference>
<dbReference type="CDD" id="cd00110">
    <property type="entry name" value="LamG"/>
    <property type="match status" value="1"/>
</dbReference>
<reference evidence="4" key="1">
    <citation type="submission" date="2023-07" db="EMBL/GenBank/DDBJ databases">
        <authorList>
            <person name="Stuckert A."/>
        </authorList>
    </citation>
    <scope>NUCLEOTIDE SEQUENCE</scope>
</reference>
<evidence type="ECO:0000256" key="1">
    <source>
        <dbReference type="PROSITE-ProRule" id="PRU00122"/>
    </source>
</evidence>
<dbReference type="InterPro" id="IPR001791">
    <property type="entry name" value="Laminin_G"/>
</dbReference>
<dbReference type="EMBL" id="CAUEEQ010003169">
    <property type="protein sequence ID" value="CAJ0924544.1"/>
    <property type="molecule type" value="Genomic_DNA"/>
</dbReference>
<accession>A0ABN9KUH0</accession>
<comment type="caution">
    <text evidence="4">The sequence shown here is derived from an EMBL/GenBank/DDBJ whole genome shotgun (WGS) entry which is preliminary data.</text>
</comment>
<evidence type="ECO:0000313" key="5">
    <source>
        <dbReference type="Proteomes" id="UP001176940"/>
    </source>
</evidence>
<feature type="compositionally biased region" description="Low complexity" evidence="2">
    <location>
        <begin position="45"/>
        <end position="62"/>
    </location>
</feature>
<feature type="compositionally biased region" description="Pro residues" evidence="2">
    <location>
        <begin position="256"/>
        <end position="265"/>
    </location>
</feature>
<proteinExistence type="predicted"/>
<protein>
    <recommendedName>
        <fullName evidence="3">Laminin G domain-containing protein</fullName>
    </recommendedName>
</protein>
<dbReference type="PROSITE" id="PS50025">
    <property type="entry name" value="LAM_G_DOMAIN"/>
    <property type="match status" value="1"/>
</dbReference>
<feature type="region of interest" description="Disordered" evidence="2">
    <location>
        <begin position="24"/>
        <end position="77"/>
    </location>
</feature>
<gene>
    <name evidence="4" type="ORF">RIMI_LOCUS2290453</name>
</gene>
<evidence type="ECO:0000259" key="3">
    <source>
        <dbReference type="PROSITE" id="PS50025"/>
    </source>
</evidence>
<sequence>MARGRYVSITAHWVNVVDSGSTGDSKFGTVLPSPRSSKQLSVAVRTPSSSSSSSSSCRSKSSSTDRSRTNTPSAPATVAHQVSHYGAATGIRQQAVLAMKCLGDNRHTAEVLSEFLQQETQSWLGTVDLEAGKVVEFRNQINKKKKNSLSMAHTFTVQVDEDKNQTLKLPASHTISVKKLFVGGIPSDVQFPMYKNIPPFEGCIWDLLINAVPIDFAQPVSFENADIGQCLTDEEVDLDENGALPLPGATKSPQIMPSPPGPVPSTEPDTSEEKSANITDEHDSATGCAPDIRPEIIQEENSLGFPKTATLHLHLMIPNLSIELELRTTADSGLIFYMARINHADFATIQIKDGMAHFRYDLGSGDTTTMVPKKVNDGEWHKEHISLS</sequence>
<dbReference type="InterPro" id="IPR050372">
    <property type="entry name" value="Neurexin-related_CASP"/>
</dbReference>
<dbReference type="Pfam" id="PF00054">
    <property type="entry name" value="Laminin_G_1"/>
    <property type="match status" value="2"/>
</dbReference>
<keyword evidence="5" id="KW-1185">Reference proteome</keyword>
<feature type="region of interest" description="Disordered" evidence="2">
    <location>
        <begin position="240"/>
        <end position="287"/>
    </location>
</feature>